<evidence type="ECO:0000313" key="3">
    <source>
        <dbReference type="Proteomes" id="UP001396334"/>
    </source>
</evidence>
<feature type="region of interest" description="Disordered" evidence="1">
    <location>
        <begin position="1"/>
        <end position="28"/>
    </location>
</feature>
<organism evidence="2 3">
    <name type="scientific">Hibiscus sabdariffa</name>
    <name type="common">roselle</name>
    <dbReference type="NCBI Taxonomy" id="183260"/>
    <lineage>
        <taxon>Eukaryota</taxon>
        <taxon>Viridiplantae</taxon>
        <taxon>Streptophyta</taxon>
        <taxon>Embryophyta</taxon>
        <taxon>Tracheophyta</taxon>
        <taxon>Spermatophyta</taxon>
        <taxon>Magnoliopsida</taxon>
        <taxon>eudicotyledons</taxon>
        <taxon>Gunneridae</taxon>
        <taxon>Pentapetalae</taxon>
        <taxon>rosids</taxon>
        <taxon>malvids</taxon>
        <taxon>Malvales</taxon>
        <taxon>Malvaceae</taxon>
        <taxon>Malvoideae</taxon>
        <taxon>Hibiscus</taxon>
    </lineage>
</organism>
<evidence type="ECO:0000313" key="2">
    <source>
        <dbReference type="EMBL" id="KAK9028095.1"/>
    </source>
</evidence>
<dbReference type="PANTHER" id="PTHR35735:SF8">
    <property type="entry name" value="PROTEIN NIM1-INTERACTING 2"/>
    <property type="match status" value="1"/>
</dbReference>
<dbReference type="PANTHER" id="PTHR35735">
    <property type="entry name" value="PROTEIN NIM1-INTERACTING 2"/>
    <property type="match status" value="1"/>
</dbReference>
<proteinExistence type="predicted"/>
<feature type="compositionally biased region" description="Basic and acidic residues" evidence="1">
    <location>
        <begin position="76"/>
        <end position="87"/>
    </location>
</feature>
<feature type="compositionally biased region" description="Basic and acidic residues" evidence="1">
    <location>
        <begin position="9"/>
        <end position="18"/>
    </location>
</feature>
<accession>A0ABR2SS63</accession>
<reference evidence="2 3" key="1">
    <citation type="journal article" date="2024" name="G3 (Bethesda)">
        <title>Genome assembly of Hibiscus sabdariffa L. provides insights into metabolisms of medicinal natural products.</title>
        <authorList>
            <person name="Kim T."/>
        </authorList>
    </citation>
    <scope>NUCLEOTIDE SEQUENCE [LARGE SCALE GENOMIC DNA]</scope>
    <source>
        <strain evidence="2">TK-2024</strain>
        <tissue evidence="2">Old leaves</tissue>
    </source>
</reference>
<protein>
    <submittedName>
        <fullName evidence="2">Uncharacterized protein</fullName>
    </submittedName>
</protein>
<dbReference type="InterPro" id="IPR034577">
    <property type="entry name" value="NIMIN-2"/>
</dbReference>
<dbReference type="Proteomes" id="UP001396334">
    <property type="component" value="Unassembled WGS sequence"/>
</dbReference>
<name>A0ABR2SS63_9ROSI</name>
<evidence type="ECO:0000256" key="1">
    <source>
        <dbReference type="SAM" id="MobiDB-lite"/>
    </source>
</evidence>
<keyword evidence="3" id="KW-1185">Reference proteome</keyword>
<dbReference type="EMBL" id="JBBPBN010000012">
    <property type="protein sequence ID" value="KAK9028095.1"/>
    <property type="molecule type" value="Genomic_DNA"/>
</dbReference>
<comment type="caution">
    <text evidence="2">The sequence shown here is derived from an EMBL/GenBank/DDBJ whole genome shotgun (WGS) entry which is preliminary data.</text>
</comment>
<feature type="region of interest" description="Disordered" evidence="1">
    <location>
        <begin position="66"/>
        <end position="102"/>
    </location>
</feature>
<sequence length="102" mass="11472">MESEKRKRRDEYGKRAKGGESTPVADEEEEFSAILKRIRVAVKYLEKAKGGGSKVKVTGNLWRPSSLLEDFQGDNDVNKDEDSDQHPPLDLNLKPAVSKQDN</sequence>
<gene>
    <name evidence="2" type="ORF">V6N11_067909</name>
</gene>